<keyword evidence="6" id="KW-0472">Membrane</keyword>
<gene>
    <name evidence="12" type="ORF">NPX13_g7504</name>
</gene>
<protein>
    <recommendedName>
        <fullName evidence="10">Autophagy-related protein</fullName>
    </recommendedName>
</protein>
<dbReference type="PANTHER" id="PTHR10969">
    <property type="entry name" value="MICROTUBULE-ASSOCIATED PROTEINS 1A/1B LIGHT CHAIN 3-RELATED"/>
    <property type="match status" value="1"/>
</dbReference>
<proteinExistence type="inferred from homology"/>
<keyword evidence="4" id="KW-0926">Vacuole</keyword>
<evidence type="ECO:0000313" key="13">
    <source>
        <dbReference type="Proteomes" id="UP001148614"/>
    </source>
</evidence>
<dbReference type="GO" id="GO:0006914">
    <property type="term" value="P:autophagy"/>
    <property type="evidence" value="ECO:0007669"/>
    <property type="project" value="UniProtKB-KW"/>
</dbReference>
<keyword evidence="7 9" id="KW-0449">Lipoprotein</keyword>
<evidence type="ECO:0000256" key="6">
    <source>
        <dbReference type="ARBA" id="ARBA00023136"/>
    </source>
</evidence>
<dbReference type="Proteomes" id="UP001148614">
    <property type="component" value="Unassembled WGS sequence"/>
</dbReference>
<comment type="similarity">
    <text evidence="3 10">Belongs to the ATG8 family.</text>
</comment>
<evidence type="ECO:0000256" key="11">
    <source>
        <dbReference type="SAM" id="MobiDB-lite"/>
    </source>
</evidence>
<evidence type="ECO:0000256" key="7">
    <source>
        <dbReference type="ARBA" id="ARBA00023288"/>
    </source>
</evidence>
<dbReference type="Pfam" id="PF02991">
    <property type="entry name" value="ATG8"/>
    <property type="match status" value="1"/>
</dbReference>
<comment type="subcellular location">
    <subcellularLocation>
        <location evidence="1">Cytoplasmic vesicle</location>
        <location evidence="1">Autophagosome membrane</location>
        <topology evidence="1">Lipid-anchor</topology>
    </subcellularLocation>
    <subcellularLocation>
        <location evidence="2">Vacuole membrane</location>
        <topology evidence="2">Lipid-anchor</topology>
    </subcellularLocation>
</comment>
<evidence type="ECO:0000256" key="10">
    <source>
        <dbReference type="RuleBase" id="RU004384"/>
    </source>
</evidence>
<dbReference type="InterPro" id="IPR004241">
    <property type="entry name" value="Atg8-like"/>
</dbReference>
<evidence type="ECO:0000256" key="3">
    <source>
        <dbReference type="ARBA" id="ARBA00007293"/>
    </source>
</evidence>
<dbReference type="EMBL" id="JANPWZ010001486">
    <property type="protein sequence ID" value="KAJ3565441.1"/>
    <property type="molecule type" value="Genomic_DNA"/>
</dbReference>
<evidence type="ECO:0000256" key="2">
    <source>
        <dbReference type="ARBA" id="ARBA00004592"/>
    </source>
</evidence>
<accession>A0A9W8TJ64</accession>
<dbReference type="GO" id="GO:0000421">
    <property type="term" value="C:autophagosome membrane"/>
    <property type="evidence" value="ECO:0007669"/>
    <property type="project" value="UniProtKB-SubCell"/>
</dbReference>
<evidence type="ECO:0000256" key="4">
    <source>
        <dbReference type="ARBA" id="ARBA00022554"/>
    </source>
</evidence>
<dbReference type="FunFam" id="3.10.20.90:FF:000010">
    <property type="entry name" value="Autophagy-related protein"/>
    <property type="match status" value="1"/>
</dbReference>
<dbReference type="SUPFAM" id="SSF54236">
    <property type="entry name" value="Ubiquitin-like"/>
    <property type="match status" value="1"/>
</dbReference>
<feature type="lipid moiety-binding region" description="Phosphatidylserine amidated glycine; alternate" evidence="9">
    <location>
        <position position="339"/>
    </location>
</feature>
<organism evidence="12 13">
    <name type="scientific">Xylaria arbuscula</name>
    <dbReference type="NCBI Taxonomy" id="114810"/>
    <lineage>
        <taxon>Eukaryota</taxon>
        <taxon>Fungi</taxon>
        <taxon>Dikarya</taxon>
        <taxon>Ascomycota</taxon>
        <taxon>Pezizomycotina</taxon>
        <taxon>Sordariomycetes</taxon>
        <taxon>Xylariomycetidae</taxon>
        <taxon>Xylariales</taxon>
        <taxon>Xylariaceae</taxon>
        <taxon>Xylaria</taxon>
    </lineage>
</organism>
<dbReference type="AlphaFoldDB" id="A0A9W8TJ64"/>
<evidence type="ECO:0000256" key="8">
    <source>
        <dbReference type="ARBA" id="ARBA00023329"/>
    </source>
</evidence>
<name>A0A9W8TJ64_9PEZI</name>
<keyword evidence="5 10" id="KW-0072">Autophagy</keyword>
<keyword evidence="8" id="KW-0968">Cytoplasmic vesicle</keyword>
<dbReference type="CDD" id="cd16128">
    <property type="entry name" value="Ubl_ATG8"/>
    <property type="match status" value="1"/>
</dbReference>
<dbReference type="GO" id="GO:0048646">
    <property type="term" value="P:anatomical structure formation involved in morphogenesis"/>
    <property type="evidence" value="ECO:0007669"/>
    <property type="project" value="UniProtKB-ARBA"/>
</dbReference>
<reference evidence="12" key="1">
    <citation type="submission" date="2022-07" db="EMBL/GenBank/DDBJ databases">
        <title>Genome Sequence of Xylaria arbuscula.</title>
        <authorList>
            <person name="Buettner E."/>
        </authorList>
    </citation>
    <scope>NUCLEOTIDE SEQUENCE</scope>
    <source>
        <strain evidence="12">VT107</strain>
    </source>
</reference>
<dbReference type="InterPro" id="IPR029071">
    <property type="entry name" value="Ubiquitin-like_domsf"/>
</dbReference>
<sequence length="342" mass="37733">MIDNLAGSRYFSPGSHKVSHPDRADNAFGNAHRRRQLSRFPPPPSPPPPPPALHPTNPTIPLRRWYTVGTLAVALSVGFSLPIRAAIPRLGDRPPTASVHSNLSYRYYQSIQPLTRPAVDTSQVLAYPCRGLPIIRPPVPPFQPLAILTITTTTTTAAANRHCELAHPPSVIAVLSTHLISSYPAIQSFRGTAGHLPSQTISHPGIAFPSSPPLNLSTPSAAKMRSKFKDEHPFEKRKAEAERIRQKYSDRIPVICEKVEKSDIATIDKKKYLVPADLTVGQFVYVIRKRIKLSPEKAIFIFVDEVLPPTAALMSSIYEEHKDEDGFLYITYSGENTFGEAA</sequence>
<comment type="caution">
    <text evidence="12">The sequence shown here is derived from an EMBL/GenBank/DDBJ whole genome shotgun (WGS) entry which is preliminary data.</text>
</comment>
<evidence type="ECO:0000256" key="1">
    <source>
        <dbReference type="ARBA" id="ARBA00004512"/>
    </source>
</evidence>
<feature type="region of interest" description="Disordered" evidence="11">
    <location>
        <begin position="34"/>
        <end position="58"/>
    </location>
</feature>
<feature type="compositionally biased region" description="Pro residues" evidence="11">
    <location>
        <begin position="40"/>
        <end position="53"/>
    </location>
</feature>
<evidence type="ECO:0000256" key="9">
    <source>
        <dbReference type="PIRSR" id="PIRSR604241-50"/>
    </source>
</evidence>
<dbReference type="Gene3D" id="3.10.20.90">
    <property type="entry name" value="Phosphatidylinositol 3-kinase Catalytic Subunit, Chain A, domain 1"/>
    <property type="match status" value="1"/>
</dbReference>
<dbReference type="VEuPathDB" id="FungiDB:F4678DRAFT_450837"/>
<evidence type="ECO:0000256" key="5">
    <source>
        <dbReference type="ARBA" id="ARBA00023006"/>
    </source>
</evidence>
<evidence type="ECO:0000313" key="12">
    <source>
        <dbReference type="EMBL" id="KAJ3565441.1"/>
    </source>
</evidence>
<dbReference type="GO" id="GO:0031410">
    <property type="term" value="C:cytoplasmic vesicle"/>
    <property type="evidence" value="ECO:0007669"/>
    <property type="project" value="UniProtKB-KW"/>
</dbReference>
<keyword evidence="13" id="KW-1185">Reference proteome</keyword>